<reference evidence="2 3" key="1">
    <citation type="submission" date="2020-02" db="EMBL/GenBank/DDBJ databases">
        <title>Bacillus aquiflavi sp. nov., isolated from yellow water of strong flavor Chinese baijiu in Yibin region of China.</title>
        <authorList>
            <person name="Xie J."/>
        </authorList>
    </citation>
    <scope>NUCLEOTIDE SEQUENCE [LARGE SCALE GENOMIC DNA]</scope>
    <source>
        <strain evidence="2 3">SA4</strain>
    </source>
</reference>
<feature type="transmembrane region" description="Helical" evidence="1">
    <location>
        <begin position="6"/>
        <end position="21"/>
    </location>
</feature>
<dbReference type="InterPro" id="IPR014617">
    <property type="entry name" value="YphA_Bacsu"/>
</dbReference>
<feature type="transmembrane region" description="Helical" evidence="1">
    <location>
        <begin position="101"/>
        <end position="123"/>
    </location>
</feature>
<feature type="transmembrane region" description="Helical" evidence="1">
    <location>
        <begin position="51"/>
        <end position="68"/>
    </location>
</feature>
<keyword evidence="1" id="KW-0472">Membrane</keyword>
<dbReference type="AlphaFoldDB" id="A0A6M0Q4T3"/>
<feature type="transmembrane region" description="Helical" evidence="1">
    <location>
        <begin position="28"/>
        <end position="45"/>
    </location>
</feature>
<name>A0A6M0Q4T3_9BACI</name>
<sequence>MEGIWFYWFAWLGWIVLTFFLKKGKLRTGLAACLLVVIFTAHQTFSVLHTSVSIGFVLLLLLNYLLVRDFSYKKLLYLFVCTVIISFSYVSFYLYSIFDPVWVMFHPSFMLAFVLTYLVLLLFKAKKDRYIAFLFGICHGDLLYGFVMDFYSFPITFGNLAFFDVMAIGITFISTWNGFELLSVALNQVTKRTNKRKAGIL</sequence>
<dbReference type="Proteomes" id="UP000481043">
    <property type="component" value="Unassembled WGS sequence"/>
</dbReference>
<evidence type="ECO:0000313" key="2">
    <source>
        <dbReference type="EMBL" id="NEY71244.1"/>
    </source>
</evidence>
<dbReference type="RefSeq" id="WP_163178697.1">
    <property type="nucleotide sequence ID" value="NZ_JAAIWM010000002.1"/>
</dbReference>
<keyword evidence="3" id="KW-1185">Reference proteome</keyword>
<comment type="caution">
    <text evidence="2">The sequence shown here is derived from an EMBL/GenBank/DDBJ whole genome shotgun (WGS) entry which is preliminary data.</text>
</comment>
<gene>
    <name evidence="2" type="ORF">G4D63_05760</name>
</gene>
<keyword evidence="1" id="KW-1133">Transmembrane helix</keyword>
<dbReference type="Pfam" id="PF24124">
    <property type="entry name" value="YphA"/>
    <property type="match status" value="1"/>
</dbReference>
<keyword evidence="1" id="KW-0812">Transmembrane</keyword>
<feature type="transmembrane region" description="Helical" evidence="1">
    <location>
        <begin position="75"/>
        <end position="95"/>
    </location>
</feature>
<dbReference type="PIRSF" id="PIRSF036710">
    <property type="entry name" value="YphA_Bacsu"/>
    <property type="match status" value="1"/>
</dbReference>
<evidence type="ECO:0000256" key="1">
    <source>
        <dbReference type="SAM" id="Phobius"/>
    </source>
</evidence>
<protein>
    <submittedName>
        <fullName evidence="2">Uncharacterized protein</fullName>
    </submittedName>
</protein>
<evidence type="ECO:0000313" key="3">
    <source>
        <dbReference type="Proteomes" id="UP000481043"/>
    </source>
</evidence>
<feature type="transmembrane region" description="Helical" evidence="1">
    <location>
        <begin position="165"/>
        <end position="186"/>
    </location>
</feature>
<accession>A0A6M0Q4T3</accession>
<feature type="transmembrane region" description="Helical" evidence="1">
    <location>
        <begin position="130"/>
        <end position="153"/>
    </location>
</feature>
<organism evidence="2 3">
    <name type="scientific">Bacillus mesophilus</name>
    <dbReference type="NCBI Taxonomy" id="1808955"/>
    <lineage>
        <taxon>Bacteria</taxon>
        <taxon>Bacillati</taxon>
        <taxon>Bacillota</taxon>
        <taxon>Bacilli</taxon>
        <taxon>Bacillales</taxon>
        <taxon>Bacillaceae</taxon>
        <taxon>Bacillus</taxon>
    </lineage>
</organism>
<dbReference type="EMBL" id="JAAIWM010000002">
    <property type="protein sequence ID" value="NEY71244.1"/>
    <property type="molecule type" value="Genomic_DNA"/>
</dbReference>
<proteinExistence type="predicted"/>